<protein>
    <recommendedName>
        <fullName evidence="7">Cyclohex-1-ene-1-carbonyl-CoA dehydrogenase</fullName>
        <ecNumber evidence="6">1.3.8.10</ecNumber>
    </recommendedName>
</protein>
<dbReference type="SUPFAM" id="SSF47203">
    <property type="entry name" value="Acyl-CoA dehydrogenase C-terminal domain-like"/>
    <property type="match status" value="1"/>
</dbReference>
<evidence type="ECO:0000256" key="8">
    <source>
        <dbReference type="RuleBase" id="RU362125"/>
    </source>
</evidence>
<sequence>MQETLAQNTGFNFSTSENQLMIRSMVKDFAEKNIRPHVMEWDEAQTFPIEVFKKLGELGMMGVLVPEVYGGSGFGYQEYVDVIVEVAKVCGSIGLSLAAHNSLCTGHILAFGTEEQKMKWLPKLATAEWIGAWGLTEANTGSDALRMMTTATLDGDHYVLNGAKNWITHGKSGDIAVVMVRTGEKGDSKGISAIVVERGTPGFSAGKKENKLGMRASETTEMIFDNCRVPVANLLGNVGEGFKQAMKVLDGGRISIAALSLGIAKGAYEAALAYAQERHQFGQPISSFQAISFKLADMATEIEAAELLIRQSADLKNRGQKMTKESAMAKYFASEVAVRAATEAVQIFGGYGYTKDFPVEKFYRDSKLCTIGEGTSEIQKIVIAREILNK</sequence>
<dbReference type="PANTHER" id="PTHR43884:SF12">
    <property type="entry name" value="ISOVALERYL-COA DEHYDROGENASE, MITOCHONDRIAL-RELATED"/>
    <property type="match status" value="1"/>
</dbReference>
<dbReference type="InterPro" id="IPR009075">
    <property type="entry name" value="AcylCo_DH/oxidase_C"/>
</dbReference>
<dbReference type="FunFam" id="2.40.110.10:FF:000001">
    <property type="entry name" value="Acyl-CoA dehydrogenase, mitochondrial"/>
    <property type="match status" value="1"/>
</dbReference>
<dbReference type="Gene3D" id="1.20.140.10">
    <property type="entry name" value="Butyryl-CoA Dehydrogenase, subunit A, domain 3"/>
    <property type="match status" value="1"/>
</dbReference>
<dbReference type="InterPro" id="IPR009100">
    <property type="entry name" value="AcylCoA_DH/oxidase_NM_dom_sf"/>
</dbReference>
<dbReference type="InterPro" id="IPR006091">
    <property type="entry name" value="Acyl-CoA_Oxase/DH_mid-dom"/>
</dbReference>
<feature type="domain" description="Acyl-CoA dehydrogenase/oxidase N-terminal" evidence="11">
    <location>
        <begin position="16"/>
        <end position="128"/>
    </location>
</feature>
<keyword evidence="5 8" id="KW-0560">Oxidoreductase</keyword>
<gene>
    <name evidence="12" type="ORF">LY11_03228</name>
</gene>
<comment type="cofactor">
    <cofactor evidence="1 8">
        <name>FAD</name>
        <dbReference type="ChEBI" id="CHEBI:57692"/>
    </cofactor>
</comment>
<dbReference type="STRING" id="188932.AY601_3435"/>
<dbReference type="InterPro" id="IPR006089">
    <property type="entry name" value="Acyl-CoA_DH_CS"/>
</dbReference>
<evidence type="ECO:0000256" key="3">
    <source>
        <dbReference type="ARBA" id="ARBA00022630"/>
    </source>
</evidence>
<evidence type="ECO:0000259" key="11">
    <source>
        <dbReference type="Pfam" id="PF02771"/>
    </source>
</evidence>
<dbReference type="Pfam" id="PF02770">
    <property type="entry name" value="Acyl-CoA_dh_M"/>
    <property type="match status" value="1"/>
</dbReference>
<dbReference type="EMBL" id="QLLR01000017">
    <property type="protein sequence ID" value="RAJ28577.1"/>
    <property type="molecule type" value="Genomic_DNA"/>
</dbReference>
<evidence type="ECO:0000313" key="13">
    <source>
        <dbReference type="Proteomes" id="UP000249754"/>
    </source>
</evidence>
<evidence type="ECO:0000256" key="7">
    <source>
        <dbReference type="ARBA" id="ARBA00072305"/>
    </source>
</evidence>
<keyword evidence="4 8" id="KW-0274">FAD</keyword>
<dbReference type="PIRSF" id="PIRSF016578">
    <property type="entry name" value="HsaA"/>
    <property type="match status" value="1"/>
</dbReference>
<feature type="domain" description="Acyl-CoA oxidase/dehydrogenase middle" evidence="10">
    <location>
        <begin position="133"/>
        <end position="227"/>
    </location>
</feature>
<dbReference type="EC" id="1.3.8.10" evidence="6"/>
<evidence type="ECO:0000256" key="1">
    <source>
        <dbReference type="ARBA" id="ARBA00001974"/>
    </source>
</evidence>
<dbReference type="InterPro" id="IPR046373">
    <property type="entry name" value="Acyl-CoA_Oxase/DH_mid-dom_sf"/>
</dbReference>
<evidence type="ECO:0000256" key="2">
    <source>
        <dbReference type="ARBA" id="ARBA00009347"/>
    </source>
</evidence>
<dbReference type="Pfam" id="PF02771">
    <property type="entry name" value="Acyl-CoA_dh_N"/>
    <property type="match status" value="1"/>
</dbReference>
<dbReference type="AlphaFoldDB" id="A0A327SS82"/>
<keyword evidence="3 8" id="KW-0285">Flavoprotein</keyword>
<accession>A0A327SS82</accession>
<dbReference type="Pfam" id="PF00441">
    <property type="entry name" value="Acyl-CoA_dh_1"/>
    <property type="match status" value="1"/>
</dbReference>
<evidence type="ECO:0000256" key="5">
    <source>
        <dbReference type="ARBA" id="ARBA00023002"/>
    </source>
</evidence>
<feature type="domain" description="Acyl-CoA dehydrogenase/oxidase C-terminal" evidence="9">
    <location>
        <begin position="239"/>
        <end position="388"/>
    </location>
</feature>
<dbReference type="FunFam" id="1.20.140.10:FF:000004">
    <property type="entry name" value="Acyl-CoA dehydrogenase FadE25"/>
    <property type="match status" value="1"/>
</dbReference>
<dbReference type="FunFam" id="1.10.540.10:FF:000002">
    <property type="entry name" value="Acyl-CoA dehydrogenase FadE19"/>
    <property type="match status" value="1"/>
</dbReference>
<comment type="similarity">
    <text evidence="2 8">Belongs to the acyl-CoA dehydrogenase family.</text>
</comment>
<dbReference type="Proteomes" id="UP000249754">
    <property type="component" value="Unassembled WGS sequence"/>
</dbReference>
<dbReference type="Gene3D" id="2.40.110.10">
    <property type="entry name" value="Butyryl-CoA Dehydrogenase, subunit A, domain 2"/>
    <property type="match status" value="1"/>
</dbReference>
<evidence type="ECO:0000259" key="10">
    <source>
        <dbReference type="Pfam" id="PF02770"/>
    </source>
</evidence>
<dbReference type="GO" id="GO:0003995">
    <property type="term" value="F:acyl-CoA dehydrogenase activity"/>
    <property type="evidence" value="ECO:0007669"/>
    <property type="project" value="InterPro"/>
</dbReference>
<dbReference type="PROSITE" id="PS00073">
    <property type="entry name" value="ACYL_COA_DH_2"/>
    <property type="match status" value="1"/>
</dbReference>
<evidence type="ECO:0000259" key="9">
    <source>
        <dbReference type="Pfam" id="PF00441"/>
    </source>
</evidence>
<evidence type="ECO:0000313" key="12">
    <source>
        <dbReference type="EMBL" id="RAJ28577.1"/>
    </source>
</evidence>
<dbReference type="GO" id="GO:0050660">
    <property type="term" value="F:flavin adenine dinucleotide binding"/>
    <property type="evidence" value="ECO:0007669"/>
    <property type="project" value="InterPro"/>
</dbReference>
<organism evidence="12 13">
    <name type="scientific">Pedobacter cryoconitis</name>
    <dbReference type="NCBI Taxonomy" id="188932"/>
    <lineage>
        <taxon>Bacteria</taxon>
        <taxon>Pseudomonadati</taxon>
        <taxon>Bacteroidota</taxon>
        <taxon>Sphingobacteriia</taxon>
        <taxon>Sphingobacteriales</taxon>
        <taxon>Sphingobacteriaceae</taxon>
        <taxon>Pedobacter</taxon>
    </lineage>
</organism>
<dbReference type="Gene3D" id="1.10.540.10">
    <property type="entry name" value="Acyl-CoA dehydrogenase/oxidase, N-terminal domain"/>
    <property type="match status" value="1"/>
</dbReference>
<comment type="caution">
    <text evidence="12">The sequence shown here is derived from an EMBL/GenBank/DDBJ whole genome shotgun (WGS) entry which is preliminary data.</text>
</comment>
<proteinExistence type="inferred from homology"/>
<dbReference type="PANTHER" id="PTHR43884">
    <property type="entry name" value="ACYL-COA DEHYDROGENASE"/>
    <property type="match status" value="1"/>
</dbReference>
<reference evidence="12 13" key="1">
    <citation type="submission" date="2018-06" db="EMBL/GenBank/DDBJ databases">
        <title>Genomic Encyclopedia of Archaeal and Bacterial Type Strains, Phase II (KMG-II): from individual species to whole genera.</title>
        <authorList>
            <person name="Goeker M."/>
        </authorList>
    </citation>
    <scope>NUCLEOTIDE SEQUENCE [LARGE SCALE GENOMIC DNA]</scope>
    <source>
        <strain evidence="12 13">DSM 14825</strain>
    </source>
</reference>
<dbReference type="SUPFAM" id="SSF56645">
    <property type="entry name" value="Acyl-CoA dehydrogenase NM domain-like"/>
    <property type="match status" value="1"/>
</dbReference>
<dbReference type="InterPro" id="IPR013786">
    <property type="entry name" value="AcylCoA_DH/ox_N"/>
</dbReference>
<dbReference type="InterPro" id="IPR036250">
    <property type="entry name" value="AcylCo_DH-like_C"/>
</dbReference>
<evidence type="ECO:0000256" key="6">
    <source>
        <dbReference type="ARBA" id="ARBA00066362"/>
    </source>
</evidence>
<dbReference type="RefSeq" id="WP_211321573.1">
    <property type="nucleotide sequence ID" value="NZ_QLLR01000017.1"/>
</dbReference>
<dbReference type="InterPro" id="IPR037069">
    <property type="entry name" value="AcylCoA_DH/ox_N_sf"/>
</dbReference>
<name>A0A327SS82_9SPHI</name>
<evidence type="ECO:0000256" key="4">
    <source>
        <dbReference type="ARBA" id="ARBA00022827"/>
    </source>
</evidence>